<dbReference type="CDD" id="cd00321">
    <property type="entry name" value="SO_family_Moco"/>
    <property type="match status" value="1"/>
</dbReference>
<gene>
    <name evidence="4" type="ORF">GCM10022200_10110</name>
</gene>
<dbReference type="RefSeq" id="WP_344736806.1">
    <property type="nucleotide sequence ID" value="NZ_BAAAYU010000001.1"/>
</dbReference>
<organism evidence="4 5">
    <name type="scientific">Microbacterium awajiense</name>
    <dbReference type="NCBI Taxonomy" id="415214"/>
    <lineage>
        <taxon>Bacteria</taxon>
        <taxon>Bacillati</taxon>
        <taxon>Actinomycetota</taxon>
        <taxon>Actinomycetes</taxon>
        <taxon>Micrococcales</taxon>
        <taxon>Microbacteriaceae</taxon>
        <taxon>Microbacterium</taxon>
    </lineage>
</organism>
<feature type="transmembrane region" description="Helical" evidence="2">
    <location>
        <begin position="147"/>
        <end position="170"/>
    </location>
</feature>
<name>A0ABP7AD79_9MICO</name>
<feature type="domain" description="Oxidoreductase molybdopterin-binding" evidence="3">
    <location>
        <begin position="296"/>
        <end position="428"/>
    </location>
</feature>
<reference evidence="5" key="1">
    <citation type="journal article" date="2019" name="Int. J. Syst. Evol. Microbiol.">
        <title>The Global Catalogue of Microorganisms (GCM) 10K type strain sequencing project: providing services to taxonomists for standard genome sequencing and annotation.</title>
        <authorList>
            <consortium name="The Broad Institute Genomics Platform"/>
            <consortium name="The Broad Institute Genome Sequencing Center for Infectious Disease"/>
            <person name="Wu L."/>
            <person name="Ma J."/>
        </authorList>
    </citation>
    <scope>NUCLEOTIDE SEQUENCE [LARGE SCALE GENOMIC DNA]</scope>
    <source>
        <strain evidence="5">JCM 16544</strain>
    </source>
</reference>
<comment type="caution">
    <text evidence="4">The sequence shown here is derived from an EMBL/GenBank/DDBJ whole genome shotgun (WGS) entry which is preliminary data.</text>
</comment>
<keyword evidence="2" id="KW-0472">Membrane</keyword>
<feature type="transmembrane region" description="Helical" evidence="2">
    <location>
        <begin position="30"/>
        <end position="51"/>
    </location>
</feature>
<protein>
    <submittedName>
        <fullName evidence="4">Molybdopterin-dependent oxidoreductase</fullName>
    </submittedName>
</protein>
<dbReference type="Proteomes" id="UP001501697">
    <property type="component" value="Unassembled WGS sequence"/>
</dbReference>
<proteinExistence type="predicted"/>
<accession>A0ABP7AD79</accession>
<evidence type="ECO:0000313" key="4">
    <source>
        <dbReference type="EMBL" id="GAA3629437.1"/>
    </source>
</evidence>
<dbReference type="EMBL" id="BAAAYU010000001">
    <property type="protein sequence ID" value="GAA3629437.1"/>
    <property type="molecule type" value="Genomic_DNA"/>
</dbReference>
<dbReference type="Gene3D" id="3.90.420.10">
    <property type="entry name" value="Oxidoreductase, molybdopterin-binding domain"/>
    <property type="match status" value="1"/>
</dbReference>
<dbReference type="InterPro" id="IPR036374">
    <property type="entry name" value="OxRdtase_Mopterin-bd_sf"/>
</dbReference>
<feature type="transmembrane region" description="Helical" evidence="2">
    <location>
        <begin position="71"/>
        <end position="95"/>
    </location>
</feature>
<dbReference type="InterPro" id="IPR000572">
    <property type="entry name" value="OxRdtase_Mopterin-bd_dom"/>
</dbReference>
<evidence type="ECO:0000256" key="2">
    <source>
        <dbReference type="SAM" id="Phobius"/>
    </source>
</evidence>
<dbReference type="PANTHER" id="PTHR43032:SF2">
    <property type="entry name" value="BLL0505 PROTEIN"/>
    <property type="match status" value="1"/>
</dbReference>
<evidence type="ECO:0000259" key="3">
    <source>
        <dbReference type="Pfam" id="PF00174"/>
    </source>
</evidence>
<feature type="transmembrane region" description="Helical" evidence="2">
    <location>
        <begin position="116"/>
        <end position="135"/>
    </location>
</feature>
<evidence type="ECO:0000256" key="1">
    <source>
        <dbReference type="SAM" id="MobiDB-lite"/>
    </source>
</evidence>
<sequence length="429" mass="46642">MHPTARLQRLLHQARVTVAAPSRNARTAVVIGRLLALGFLICMVTGVFSHFHQDPLPWMVFPTRPVWLYQFTQGLHVVTGVACIPLLLAKLYAVFPQLLQHPPVRSAAHLVERASIAVFVAASLMQLAIGLLNTYQLFPVFGFSFRLVHYALAWVVVGSLLIHIGVKLPVIAAHWTKRRSGSADDDDDEPPLDTPDELQRLTGVRPTAGMTGRLFAWIDRAPAPAGDDPRVATSRRAFFATVGASTAVLVTFTVGQTLGALNPVNLFAPRKRTFGPQALPVNRTASAAGVLDLAVAPDWTLTVAHGQTREVFPLSRLRALPQHDVVLPIACVEGWSQDAAWRGPRVRDLLDAVGAPPEATVRITSLQQRGGFGVTEMTPEFVRDPLTLVALELNGEVLDLDHGYPARIIAPARPGVLQTKWLSSIEVIA</sequence>
<keyword evidence="5" id="KW-1185">Reference proteome</keyword>
<dbReference type="PANTHER" id="PTHR43032">
    <property type="entry name" value="PROTEIN-METHIONINE-SULFOXIDE REDUCTASE"/>
    <property type="match status" value="1"/>
</dbReference>
<evidence type="ECO:0000313" key="5">
    <source>
        <dbReference type="Proteomes" id="UP001501697"/>
    </source>
</evidence>
<feature type="region of interest" description="Disordered" evidence="1">
    <location>
        <begin position="180"/>
        <end position="203"/>
    </location>
</feature>
<feature type="compositionally biased region" description="Acidic residues" evidence="1">
    <location>
        <begin position="183"/>
        <end position="196"/>
    </location>
</feature>
<keyword evidence="2" id="KW-0812">Transmembrane</keyword>
<dbReference type="Pfam" id="PF00174">
    <property type="entry name" value="Oxidored_molyb"/>
    <property type="match status" value="1"/>
</dbReference>
<keyword evidence="2" id="KW-1133">Transmembrane helix</keyword>
<dbReference type="SUPFAM" id="SSF56524">
    <property type="entry name" value="Oxidoreductase molybdopterin-binding domain"/>
    <property type="match status" value="1"/>
</dbReference>